<name>Q05E12_AERPE</name>
<keyword evidence="2" id="KW-1185">Reference proteome</keyword>
<dbReference type="AlphaFoldDB" id="Q05E12"/>
<evidence type="ECO:0000313" key="2">
    <source>
        <dbReference type="Proteomes" id="UP000002518"/>
    </source>
</evidence>
<organism evidence="1 2">
    <name type="scientific">Aeropyrum pernix (strain ATCC 700893 / DSM 11879 / JCM 9820 / NBRC 100138 / K1)</name>
    <dbReference type="NCBI Taxonomy" id="272557"/>
    <lineage>
        <taxon>Archaea</taxon>
        <taxon>Thermoproteota</taxon>
        <taxon>Thermoprotei</taxon>
        <taxon>Desulfurococcales</taxon>
        <taxon>Desulfurococcaceae</taxon>
        <taxon>Aeropyrum</taxon>
    </lineage>
</organism>
<dbReference type="Proteomes" id="UP000002518">
    <property type="component" value="Chromosome"/>
</dbReference>
<proteinExistence type="predicted"/>
<reference evidence="1 2" key="1">
    <citation type="journal article" date="1999" name="DNA Res.">
        <title>Complete genome sequence of an aerobic hyper-thermophilic crenarchaeon, Aeropyrum pernix K1.</title>
        <authorList>
            <person name="Kawarabayasi Y."/>
            <person name="Hino Y."/>
            <person name="Horikawa H."/>
            <person name="Yamazaki S."/>
            <person name="Haikawa Y."/>
            <person name="Jin-no K."/>
            <person name="Takahashi M."/>
            <person name="Sekine M."/>
            <person name="Baba S."/>
            <person name="Ankai A."/>
            <person name="Kosugi H."/>
            <person name="Hosoyama A."/>
            <person name="Fukui S."/>
            <person name="Nagai Y."/>
            <person name="Nishijima K."/>
            <person name="Nakazawa H."/>
            <person name="Takamiya M."/>
            <person name="Masuda S."/>
            <person name="Funahashi T."/>
            <person name="Tanaka T."/>
            <person name="Kudoh Y."/>
            <person name="Yamazaki J."/>
            <person name="Kushida N."/>
            <person name="Oguchi A."/>
            <person name="Aoki K."/>
            <person name="Kubota K."/>
            <person name="Nakamura Y."/>
            <person name="Nomura N."/>
            <person name="Sako Y."/>
            <person name="Kikuchi H."/>
        </authorList>
    </citation>
    <scope>NUCLEOTIDE SEQUENCE [LARGE SCALE GENOMIC DNA]</scope>
    <source>
        <strain evidence="2">ATCC 700893 / DSM 11879 / JCM 9820 / NBRC 100138 / K1</strain>
    </source>
</reference>
<dbReference type="AntiFam" id="ANF00011">
    <property type="entry name" value="tRNA translation"/>
</dbReference>
<dbReference type="STRING" id="272557.APE_1409a"/>
<accession>Q05E12</accession>
<dbReference type="KEGG" id="ape:APE_1409a"/>
<gene>
    <name evidence="1" type="ordered locus">APE_1409a</name>
</gene>
<sequence length="31" mass="3300">MIGGRYVAARVWSRRDLNPGPPPYKGGAVSA</sequence>
<dbReference type="EnsemblBacteria" id="BAF34789">
    <property type="protein sequence ID" value="BAF34789"/>
    <property type="gene ID" value="APE_1409a"/>
</dbReference>
<protein>
    <submittedName>
        <fullName evidence="1">Uncharacterized protein</fullName>
    </submittedName>
</protein>
<evidence type="ECO:0000313" key="1">
    <source>
        <dbReference type="EMBL" id="BAF34789.1"/>
    </source>
</evidence>
<dbReference type="EMBL" id="BA000002">
    <property type="protein sequence ID" value="BAF34789.1"/>
    <property type="molecule type" value="Genomic_DNA"/>
</dbReference>